<dbReference type="AlphaFoldDB" id="A0A1H9TEW9"/>
<feature type="domain" description="Xaa-Pro dipeptidyl-peptidase-like" evidence="1">
    <location>
        <begin position="133"/>
        <end position="241"/>
    </location>
</feature>
<dbReference type="EMBL" id="FOGU01000004">
    <property type="protein sequence ID" value="SER95732.1"/>
    <property type="molecule type" value="Genomic_DNA"/>
</dbReference>
<gene>
    <name evidence="2" type="ORF">SAMN04490244_104143</name>
</gene>
<dbReference type="SUPFAM" id="SSF53474">
    <property type="entry name" value="alpha/beta-Hydrolases"/>
    <property type="match status" value="1"/>
</dbReference>
<organism evidence="2 3">
    <name type="scientific">Tranquillimonas rosea</name>
    <dbReference type="NCBI Taxonomy" id="641238"/>
    <lineage>
        <taxon>Bacteria</taxon>
        <taxon>Pseudomonadati</taxon>
        <taxon>Pseudomonadota</taxon>
        <taxon>Alphaproteobacteria</taxon>
        <taxon>Rhodobacterales</taxon>
        <taxon>Roseobacteraceae</taxon>
        <taxon>Tranquillimonas</taxon>
    </lineage>
</organism>
<evidence type="ECO:0000313" key="3">
    <source>
        <dbReference type="Proteomes" id="UP000198885"/>
    </source>
</evidence>
<name>A0A1H9TEW9_9RHOB</name>
<dbReference type="PANTHER" id="PTHR22946">
    <property type="entry name" value="DIENELACTONE HYDROLASE DOMAIN-CONTAINING PROTEIN-RELATED"/>
    <property type="match status" value="1"/>
</dbReference>
<dbReference type="InterPro" id="IPR050261">
    <property type="entry name" value="FrsA_esterase"/>
</dbReference>
<evidence type="ECO:0000259" key="1">
    <source>
        <dbReference type="Pfam" id="PF02129"/>
    </source>
</evidence>
<dbReference type="Proteomes" id="UP000198885">
    <property type="component" value="Unassembled WGS sequence"/>
</dbReference>
<dbReference type="RefSeq" id="WP_092691548.1">
    <property type="nucleotide sequence ID" value="NZ_FOGU01000004.1"/>
</dbReference>
<reference evidence="2 3" key="1">
    <citation type="submission" date="2016-10" db="EMBL/GenBank/DDBJ databases">
        <authorList>
            <person name="de Groot N.N."/>
        </authorList>
    </citation>
    <scope>NUCLEOTIDE SEQUENCE [LARGE SCALE GENOMIC DNA]</scope>
    <source>
        <strain evidence="2 3">DSM 23042</strain>
    </source>
</reference>
<dbReference type="STRING" id="641238.SAMN04490244_104143"/>
<proteinExistence type="predicted"/>
<dbReference type="InterPro" id="IPR000383">
    <property type="entry name" value="Xaa-Pro-like_dom"/>
</dbReference>
<sequence>MNTKASSEPPALPGFIDRRRRALPLDLSFARRRGQVADWRAAVLAAWRDLLPPHDAPPEGEAHGERVRLTYATGAEAEGRLILPDGPGPHPGLLLLHDHGGRFDDGHARMFADGPGADARARFYGGAAPAEVLRAAGFAVLCLDAIGFGGRWHGGYEGQQRLAAALSGLGWSLAGVTAAEDAQAARWLAEHPAVDAARVGAFGFSFGGFRAWQAAALCPALGAVASAGWMACRADLMRPGAPLLAGHSAFHFLHPGLSHRADFPDLAGLSRAPLFLRSGRGDRHMPEDSVAAAWAQIAAIRAAAGDTAPDNAFHPHGHTCPPDVLHDAAAFLRAHLG</sequence>
<dbReference type="GO" id="GO:0016787">
    <property type="term" value="F:hydrolase activity"/>
    <property type="evidence" value="ECO:0007669"/>
    <property type="project" value="UniProtKB-KW"/>
</dbReference>
<keyword evidence="3" id="KW-1185">Reference proteome</keyword>
<evidence type="ECO:0000313" key="2">
    <source>
        <dbReference type="EMBL" id="SER95732.1"/>
    </source>
</evidence>
<dbReference type="InterPro" id="IPR029058">
    <property type="entry name" value="AB_hydrolase_fold"/>
</dbReference>
<accession>A0A1H9TEW9</accession>
<dbReference type="OrthoDB" id="3647650at2"/>
<protein>
    <submittedName>
        <fullName evidence="2">Alpha/beta hydrolase family protein</fullName>
    </submittedName>
</protein>
<dbReference type="Gene3D" id="3.40.50.1820">
    <property type="entry name" value="alpha/beta hydrolase"/>
    <property type="match status" value="1"/>
</dbReference>
<keyword evidence="2" id="KW-0378">Hydrolase</keyword>
<dbReference type="Pfam" id="PF02129">
    <property type="entry name" value="Peptidase_S15"/>
    <property type="match status" value="1"/>
</dbReference>